<feature type="region of interest" description="Disordered" evidence="1">
    <location>
        <begin position="142"/>
        <end position="182"/>
    </location>
</feature>
<protein>
    <submittedName>
        <fullName evidence="2">Uncharacterized protein</fullName>
    </submittedName>
</protein>
<evidence type="ECO:0000256" key="1">
    <source>
        <dbReference type="SAM" id="MobiDB-lite"/>
    </source>
</evidence>
<sequence length="495" mass="54830">MAIPESLGVAGLHAAFSESGLEGHFDAANVWCEEMGARDLEELCEEEVWEEFWQALKLKPLEKRRLRKNMLQAIRASGVQPQLAVTGSLRVPRAPPARVLSPARPAGGTTLFVKNTFLDLDVNQVSSHLRRLNTAPPQVVIHEDSEEESSRSRVGSVSEAVTEAGGEELLSEASVPSNENAPGAALSHLCRTVTCDMYEDRQQRPALSELYTTVTVDGYEDSQYWDWAGPRYGWDGSVPVPTEPAYIEPYEQTQPVGMVMVPASAMPAYTQIQPPPLCFPGCVAVPMDRFGRWPGDLQANTLAHAAPYAEDYDDVEEEHIADGGHSASRHDFHRPEHRPEVLERAFSVASNMFRIRWTICAWTLKKSDREAVSPAFDLNFSDGVMQFKMVLRSKAASRHKGGASFKKGKGRGRIELRCVTDVDPSLPHVVNFQIAVGSSVDSTRQQECRGPVRHDFSQRPVCGLPPGQDEWDFRKSVDEATQTFVVCLEILSDSD</sequence>
<accession>A0A7S1FCY9</accession>
<reference evidence="2" key="1">
    <citation type="submission" date="2021-01" db="EMBL/GenBank/DDBJ databases">
        <authorList>
            <person name="Corre E."/>
            <person name="Pelletier E."/>
            <person name="Niang G."/>
            <person name="Scheremetjew M."/>
            <person name="Finn R."/>
            <person name="Kale V."/>
            <person name="Holt S."/>
            <person name="Cochrane G."/>
            <person name="Meng A."/>
            <person name="Brown T."/>
            <person name="Cohen L."/>
        </authorList>
    </citation>
    <scope>NUCLEOTIDE SEQUENCE</scope>
</reference>
<name>A0A7S1FCY9_NOCSC</name>
<evidence type="ECO:0000313" key="2">
    <source>
        <dbReference type="EMBL" id="CAD8858118.1"/>
    </source>
</evidence>
<organism evidence="2">
    <name type="scientific">Noctiluca scintillans</name>
    <name type="common">Sea sparkle</name>
    <name type="synonym">Red tide dinoflagellate</name>
    <dbReference type="NCBI Taxonomy" id="2966"/>
    <lineage>
        <taxon>Eukaryota</taxon>
        <taxon>Sar</taxon>
        <taxon>Alveolata</taxon>
        <taxon>Dinophyceae</taxon>
        <taxon>Noctilucales</taxon>
        <taxon>Noctilucaceae</taxon>
        <taxon>Noctiluca</taxon>
    </lineage>
</organism>
<proteinExistence type="predicted"/>
<gene>
    <name evidence="2" type="ORF">NSCI0253_LOCUS32471</name>
</gene>
<dbReference type="AlphaFoldDB" id="A0A7S1FCY9"/>
<dbReference type="EMBL" id="HBFQ01045659">
    <property type="protein sequence ID" value="CAD8858118.1"/>
    <property type="molecule type" value="Transcribed_RNA"/>
</dbReference>